<sequence>MSPPPAAAPTPPFTALAVAPTRPGCDSGAERQPRAAELEIEVSSGLAKSKKASNSKLEEGVKIMCVGLAESPVISDFKEEEDRRLLLLLTFVTPTLRTEVVSDERRGEHRSALSIGDVATS</sequence>
<feature type="compositionally biased region" description="Pro residues" evidence="1">
    <location>
        <begin position="1"/>
        <end position="12"/>
    </location>
</feature>
<feature type="region of interest" description="Disordered" evidence="1">
    <location>
        <begin position="1"/>
        <end position="34"/>
    </location>
</feature>
<feature type="region of interest" description="Disordered" evidence="1">
    <location>
        <begin position="102"/>
        <end position="121"/>
    </location>
</feature>
<evidence type="ECO:0000313" key="2">
    <source>
        <dbReference type="EMBL" id="AQK93043.1"/>
    </source>
</evidence>
<protein>
    <submittedName>
        <fullName evidence="2">Uncharacterized protein</fullName>
    </submittedName>
</protein>
<dbReference type="InParanoid" id="A0A1D6FN05"/>
<proteinExistence type="predicted"/>
<dbReference type="EMBL" id="CM000784">
    <property type="protein sequence ID" value="AQK93043.1"/>
    <property type="molecule type" value="Genomic_DNA"/>
</dbReference>
<name>A0A1D6FN05_MAIZE</name>
<dbReference type="AlphaFoldDB" id="A0A1D6FN05"/>
<accession>A0A1D6FN05</accession>
<organism evidence="2">
    <name type="scientific">Zea mays</name>
    <name type="common">Maize</name>
    <dbReference type="NCBI Taxonomy" id="4577"/>
    <lineage>
        <taxon>Eukaryota</taxon>
        <taxon>Viridiplantae</taxon>
        <taxon>Streptophyta</taxon>
        <taxon>Embryophyta</taxon>
        <taxon>Tracheophyta</taxon>
        <taxon>Spermatophyta</taxon>
        <taxon>Magnoliopsida</taxon>
        <taxon>Liliopsida</taxon>
        <taxon>Poales</taxon>
        <taxon>Poaceae</taxon>
        <taxon>PACMAD clade</taxon>
        <taxon>Panicoideae</taxon>
        <taxon>Andropogonodae</taxon>
        <taxon>Andropogoneae</taxon>
        <taxon>Tripsacinae</taxon>
        <taxon>Zea</taxon>
    </lineage>
</organism>
<gene>
    <name evidence="2" type="ORF">ZEAMMB73_Zm00001d009905</name>
</gene>
<feature type="compositionally biased region" description="Basic and acidic residues" evidence="1">
    <location>
        <begin position="102"/>
        <end position="111"/>
    </location>
</feature>
<reference evidence="2" key="1">
    <citation type="submission" date="2015-12" db="EMBL/GenBank/DDBJ databases">
        <title>Update maize B73 reference genome by single molecule sequencing technologies.</title>
        <authorList>
            <consortium name="Maize Genome Sequencing Project"/>
            <person name="Ware D."/>
        </authorList>
    </citation>
    <scope>NUCLEOTIDE SEQUENCE</scope>
    <source>
        <tissue evidence="2">Seedling</tissue>
    </source>
</reference>
<evidence type="ECO:0000256" key="1">
    <source>
        <dbReference type="SAM" id="MobiDB-lite"/>
    </source>
</evidence>